<sequence>MAWTTIAGKCVEKYNETEHTVTKFAPKYLLEGENVNILPIELQSKCTKEDLKRDRRLALENTIKSHNYNKKKFDIHREEYKFEVGDRV</sequence>
<accession>A0A8S4RHD9</accession>
<gene>
    <name evidence="1" type="primary">jg7505</name>
    <name evidence="1" type="ORF">PAEG_LOCUS12776</name>
</gene>
<evidence type="ECO:0000313" key="2">
    <source>
        <dbReference type="Proteomes" id="UP000838756"/>
    </source>
</evidence>
<name>A0A8S4RHD9_9NEOP</name>
<dbReference type="OrthoDB" id="8022549at2759"/>
<organism evidence="1 2">
    <name type="scientific">Pararge aegeria aegeria</name>
    <dbReference type="NCBI Taxonomy" id="348720"/>
    <lineage>
        <taxon>Eukaryota</taxon>
        <taxon>Metazoa</taxon>
        <taxon>Ecdysozoa</taxon>
        <taxon>Arthropoda</taxon>
        <taxon>Hexapoda</taxon>
        <taxon>Insecta</taxon>
        <taxon>Pterygota</taxon>
        <taxon>Neoptera</taxon>
        <taxon>Endopterygota</taxon>
        <taxon>Lepidoptera</taxon>
        <taxon>Glossata</taxon>
        <taxon>Ditrysia</taxon>
        <taxon>Papilionoidea</taxon>
        <taxon>Nymphalidae</taxon>
        <taxon>Satyrinae</taxon>
        <taxon>Satyrini</taxon>
        <taxon>Parargina</taxon>
        <taxon>Pararge</taxon>
    </lineage>
</organism>
<comment type="caution">
    <text evidence="1">The sequence shown here is derived from an EMBL/GenBank/DDBJ whole genome shotgun (WGS) entry which is preliminary data.</text>
</comment>
<evidence type="ECO:0000313" key="1">
    <source>
        <dbReference type="EMBL" id="CAH2235095.1"/>
    </source>
</evidence>
<dbReference type="Proteomes" id="UP000838756">
    <property type="component" value="Unassembled WGS sequence"/>
</dbReference>
<reference evidence="1" key="1">
    <citation type="submission" date="2022-03" db="EMBL/GenBank/DDBJ databases">
        <authorList>
            <person name="Lindestad O."/>
        </authorList>
    </citation>
    <scope>NUCLEOTIDE SEQUENCE</scope>
</reference>
<protein>
    <submittedName>
        <fullName evidence="1">Jg7505 protein</fullName>
    </submittedName>
</protein>
<proteinExistence type="predicted"/>
<dbReference type="AlphaFoldDB" id="A0A8S4RHD9"/>
<dbReference type="EMBL" id="CAKXAJ010025112">
    <property type="protein sequence ID" value="CAH2235095.1"/>
    <property type="molecule type" value="Genomic_DNA"/>
</dbReference>
<keyword evidence="2" id="KW-1185">Reference proteome</keyword>